<evidence type="ECO:0000313" key="2">
    <source>
        <dbReference type="EMBL" id="EEN55534.1"/>
    </source>
</evidence>
<feature type="compositionally biased region" description="Basic and acidic residues" evidence="1">
    <location>
        <begin position="374"/>
        <end position="388"/>
    </location>
</feature>
<name>C3YVX0_BRAFL</name>
<feature type="compositionally biased region" description="Polar residues" evidence="1">
    <location>
        <begin position="336"/>
        <end position="349"/>
    </location>
</feature>
<feature type="region of interest" description="Disordered" evidence="1">
    <location>
        <begin position="42"/>
        <end position="61"/>
    </location>
</feature>
<accession>C3YVX0</accession>
<feature type="region of interest" description="Disordered" evidence="1">
    <location>
        <begin position="336"/>
        <end position="396"/>
    </location>
</feature>
<dbReference type="AlphaFoldDB" id="C3YVX0"/>
<reference evidence="2" key="1">
    <citation type="journal article" date="2008" name="Nature">
        <title>The amphioxus genome and the evolution of the chordate karyotype.</title>
        <authorList>
            <consortium name="US DOE Joint Genome Institute (JGI-PGF)"/>
            <person name="Putnam N.H."/>
            <person name="Butts T."/>
            <person name="Ferrier D.E.K."/>
            <person name="Furlong R.F."/>
            <person name="Hellsten U."/>
            <person name="Kawashima T."/>
            <person name="Robinson-Rechavi M."/>
            <person name="Shoguchi E."/>
            <person name="Terry A."/>
            <person name="Yu J.-K."/>
            <person name="Benito-Gutierrez E.L."/>
            <person name="Dubchak I."/>
            <person name="Garcia-Fernandez J."/>
            <person name="Gibson-Brown J.J."/>
            <person name="Grigoriev I.V."/>
            <person name="Horton A.C."/>
            <person name="de Jong P.J."/>
            <person name="Jurka J."/>
            <person name="Kapitonov V.V."/>
            <person name="Kohara Y."/>
            <person name="Kuroki Y."/>
            <person name="Lindquist E."/>
            <person name="Lucas S."/>
            <person name="Osoegawa K."/>
            <person name="Pennacchio L.A."/>
            <person name="Salamov A.A."/>
            <person name="Satou Y."/>
            <person name="Sauka-Spengler T."/>
            <person name="Schmutz J."/>
            <person name="Shin-I T."/>
            <person name="Toyoda A."/>
            <person name="Bronner-Fraser M."/>
            <person name="Fujiyama A."/>
            <person name="Holland L.Z."/>
            <person name="Holland P.W.H."/>
            <person name="Satoh N."/>
            <person name="Rokhsar D.S."/>
        </authorList>
    </citation>
    <scope>NUCLEOTIDE SEQUENCE [LARGE SCALE GENOMIC DNA]</scope>
    <source>
        <strain evidence="2">S238N-H82</strain>
        <tissue evidence="2">Testes</tissue>
    </source>
</reference>
<gene>
    <name evidence="2" type="ORF">BRAFLDRAFT_77626</name>
</gene>
<evidence type="ECO:0000256" key="1">
    <source>
        <dbReference type="SAM" id="MobiDB-lite"/>
    </source>
</evidence>
<feature type="region of interest" description="Disordered" evidence="1">
    <location>
        <begin position="72"/>
        <end position="96"/>
    </location>
</feature>
<organism>
    <name type="scientific">Branchiostoma floridae</name>
    <name type="common">Florida lancelet</name>
    <name type="synonym">Amphioxus</name>
    <dbReference type="NCBI Taxonomy" id="7739"/>
    <lineage>
        <taxon>Eukaryota</taxon>
        <taxon>Metazoa</taxon>
        <taxon>Chordata</taxon>
        <taxon>Cephalochordata</taxon>
        <taxon>Leptocardii</taxon>
        <taxon>Amphioxiformes</taxon>
        <taxon>Branchiostomatidae</taxon>
        <taxon>Branchiostoma</taxon>
    </lineage>
</organism>
<dbReference type="InParanoid" id="C3YVX0"/>
<proteinExistence type="predicted"/>
<sequence>MSKCPFRQTVASQEHIHLSHSRCRIPSVDVQVPNSDIQSIVKHVGPPRSRRNSKSSQPTGQKLVYHVELTVRGASGDPSGGDHPTPPTESPPDPRSVQQWDAWTLRVPSCEHRFSLLGHAETGSPWKPVPTMRTRQVSPSCTMLGTRGNLPFRAVKIQSALLHTTAVCRKASISLGAYKVLKSAWVKARLCSEHVECRGGVCIGANATLPMSGVCYPSLPPHPPRRRCTVREECGGAICIGGDRALPWSGVCVDPPPSPVKKCRSDAECDGAPCEGVNKTASGIGFCSMEKPRQHSPKEEDLITTPLRCAQSQDCPEGGICSGADGSDPGICVPGPTQQITPAASQADNPRNGGKNRNRILKPHGHGKLGKIFQKKEKNVPTKGHESSPEQMKVTV</sequence>
<feature type="compositionally biased region" description="Basic residues" evidence="1">
    <location>
        <begin position="354"/>
        <end position="369"/>
    </location>
</feature>
<dbReference type="EMBL" id="GG666558">
    <property type="protein sequence ID" value="EEN55534.1"/>
    <property type="molecule type" value="Genomic_DNA"/>
</dbReference>
<feature type="compositionally biased region" description="Pro residues" evidence="1">
    <location>
        <begin position="84"/>
        <end position="94"/>
    </location>
</feature>
<protein>
    <submittedName>
        <fullName evidence="2">Uncharacterized protein</fullName>
    </submittedName>
</protein>